<feature type="compositionally biased region" description="Basic and acidic residues" evidence="3">
    <location>
        <begin position="33"/>
        <end position="55"/>
    </location>
</feature>
<evidence type="ECO:0000313" key="6">
    <source>
        <dbReference type="EMBL" id="CUB05515.1"/>
    </source>
</evidence>
<comment type="subcellular location">
    <subcellularLocation>
        <location evidence="2">Cell inner membrane</location>
        <topology evidence="2">Single-pass type I membrane protein</topology>
    </subcellularLocation>
</comment>
<evidence type="ECO:0000313" key="7">
    <source>
        <dbReference type="Proteomes" id="UP000182108"/>
    </source>
</evidence>
<dbReference type="AlphaFoldDB" id="A0A0K6IQX5"/>
<feature type="transmembrane region" description="Helical" evidence="4">
    <location>
        <begin position="6"/>
        <end position="23"/>
    </location>
</feature>
<protein>
    <recommendedName>
        <fullName evidence="1">Cell division protein ZipA</fullName>
    </recommendedName>
</protein>
<accession>A0A0K6IQX5</accession>
<dbReference type="OrthoDB" id="5295341at2"/>
<dbReference type="GO" id="GO:0005886">
    <property type="term" value="C:plasma membrane"/>
    <property type="evidence" value="ECO:0007669"/>
    <property type="project" value="UniProtKB-SubCell"/>
</dbReference>
<keyword evidence="2 4" id="KW-0472">Membrane</keyword>
<dbReference type="SMART" id="SM00771">
    <property type="entry name" value="ZipA_C"/>
    <property type="match status" value="1"/>
</dbReference>
<evidence type="ECO:0000256" key="4">
    <source>
        <dbReference type="SAM" id="Phobius"/>
    </source>
</evidence>
<evidence type="ECO:0000256" key="2">
    <source>
        <dbReference type="RuleBase" id="RU003613"/>
    </source>
</evidence>
<evidence type="ECO:0000256" key="3">
    <source>
        <dbReference type="SAM" id="MobiDB-lite"/>
    </source>
</evidence>
<dbReference type="Proteomes" id="UP000182108">
    <property type="component" value="Unassembled WGS sequence"/>
</dbReference>
<organism evidence="6 7">
    <name type="scientific">Tepidiphilus thermophilus</name>
    <dbReference type="NCBI Taxonomy" id="876478"/>
    <lineage>
        <taxon>Bacteria</taxon>
        <taxon>Pseudomonadati</taxon>
        <taxon>Pseudomonadota</taxon>
        <taxon>Hydrogenophilia</taxon>
        <taxon>Hydrogenophilales</taxon>
        <taxon>Hydrogenophilaceae</taxon>
        <taxon>Tepidiphilus</taxon>
    </lineage>
</organism>
<dbReference type="EMBL" id="CYHH01000002">
    <property type="protein sequence ID" value="CUB05515.1"/>
    <property type="molecule type" value="Genomic_DNA"/>
</dbReference>
<dbReference type="GO" id="GO:0090529">
    <property type="term" value="P:cell septum assembly"/>
    <property type="evidence" value="ECO:0007669"/>
    <property type="project" value="InterPro"/>
</dbReference>
<reference evidence="7" key="1">
    <citation type="submission" date="2015-08" db="EMBL/GenBank/DDBJ databases">
        <authorList>
            <person name="Babu N.S."/>
            <person name="Beckwith C.J."/>
            <person name="Beseler K.G."/>
            <person name="Brison A."/>
            <person name="Carone J.V."/>
            <person name="Caskin T.P."/>
            <person name="Diamond M."/>
            <person name="Durham M.E."/>
            <person name="Foxe J.M."/>
            <person name="Go M."/>
            <person name="Henderson B.A."/>
            <person name="Jones I.B."/>
            <person name="McGettigan J.A."/>
            <person name="Micheletti S.J."/>
            <person name="Nasrallah M.E."/>
            <person name="Ortiz D."/>
            <person name="Piller C.R."/>
            <person name="Privatt S.R."/>
            <person name="Schneider S.L."/>
            <person name="Sharp S."/>
            <person name="Smith T.C."/>
            <person name="Stanton J.D."/>
            <person name="Ullery H.E."/>
            <person name="Wilson R.J."/>
            <person name="Serrano M.G."/>
            <person name="Buck G."/>
            <person name="Lee V."/>
            <person name="Wang Y."/>
            <person name="Carvalho R."/>
            <person name="Voegtly L."/>
            <person name="Shi R."/>
            <person name="Duckworth R."/>
            <person name="Johnson A."/>
            <person name="Loviza R."/>
            <person name="Walstead R."/>
            <person name="Shah Z."/>
            <person name="Kiflezghi M."/>
            <person name="Wade K."/>
            <person name="Ball S.L."/>
            <person name="Bradley K.W."/>
            <person name="Asai D.J."/>
            <person name="Bowman C.A."/>
            <person name="Russell D.A."/>
            <person name="Pope W.H."/>
            <person name="Jacobs-Sera D."/>
            <person name="Hendrix R.W."/>
            <person name="Hatfull G.F."/>
        </authorList>
    </citation>
    <scope>NUCLEOTIDE SEQUENCE [LARGE SCALE GENOMIC DNA]</scope>
    <source>
        <strain evidence="7">JCM 19170</strain>
    </source>
</reference>
<dbReference type="InterPro" id="IPR036765">
    <property type="entry name" value="ZipA_FtsZ-bd_C_sf"/>
</dbReference>
<evidence type="ECO:0000259" key="5">
    <source>
        <dbReference type="SMART" id="SM00771"/>
    </source>
</evidence>
<gene>
    <name evidence="6" type="ORF">Ga0061068_10214</name>
</gene>
<proteinExistence type="inferred from homology"/>
<dbReference type="InterPro" id="IPR007449">
    <property type="entry name" value="ZipA_FtsZ-bd_C"/>
</dbReference>
<keyword evidence="1 6" id="KW-0132">Cell division</keyword>
<dbReference type="SUPFAM" id="SSF64383">
    <property type="entry name" value="Cell-division protein ZipA, C-terminal domain"/>
    <property type="match status" value="1"/>
</dbReference>
<dbReference type="Gene3D" id="3.30.1400.10">
    <property type="entry name" value="ZipA, C-terminal FtsZ-binding domain"/>
    <property type="match status" value="1"/>
</dbReference>
<evidence type="ECO:0000256" key="1">
    <source>
        <dbReference type="RuleBase" id="RU003612"/>
    </source>
</evidence>
<sequence>MDTDLLIALGGVVVIVTAGFFGYGKWQETRSRRTLERTLHTPSHDPLLDAGERGPGDAPGSDFTEEEGVLGPAHRVSPRREPAAEAGFARTPRHHPDSLKEGVDLMVRLESLGGMDAAALREAVMREFRDSPRPVGWYVFDDASNDWQPLTAKTEGQYHLALASLQLADRTGAIGEKEYLRFTGGVERVADHLGAVPGAIESRVTVLERAAALDRFCAEVDVQIAVNVVPRNAPIPGTKIRAAAEAAGLTLGEDGLYRLLDDHGVPLYALADLDGRPLRQPDIKLHQANGVTLFLEVTRIPSPVVFDRMFTFAEKLAATLDGQLVDDAGNPITPEAGRLIRERIAQIHQRMKAQEIPPGSAIARRLFAG</sequence>
<feature type="region of interest" description="Disordered" evidence="3">
    <location>
        <begin position="33"/>
        <end position="97"/>
    </location>
</feature>
<name>A0A0K6IQX5_9PROT</name>
<keyword evidence="4" id="KW-1133">Transmembrane helix</keyword>
<feature type="domain" description="ZipA C-terminal FtsZ-binding" evidence="5">
    <location>
        <begin position="220"/>
        <end position="344"/>
    </location>
</feature>
<keyword evidence="2" id="KW-1003">Cell membrane</keyword>
<comment type="function">
    <text evidence="1">Essential cell division protein that stabilizes the FtsZ protofilaments by cross-linking them and that serves as a cytoplasmic membrane anchor for the Z ring. Also required for the recruitment to the septal ring of downstream cell division proteins.</text>
</comment>
<dbReference type="Pfam" id="PF04354">
    <property type="entry name" value="ZipA_C"/>
    <property type="match status" value="1"/>
</dbReference>
<keyword evidence="1" id="KW-0131">Cell cycle</keyword>
<comment type="similarity">
    <text evidence="1">Belongs to the ZipA family.</text>
</comment>
<keyword evidence="2" id="KW-0997">Cell inner membrane</keyword>
<dbReference type="RefSeq" id="WP_055422750.1">
    <property type="nucleotide sequence ID" value="NZ_CYHH01000002.1"/>
</dbReference>
<keyword evidence="2 4" id="KW-0812">Transmembrane</keyword>
<keyword evidence="7" id="KW-1185">Reference proteome</keyword>